<dbReference type="Proteomes" id="UP000828390">
    <property type="component" value="Unassembled WGS sequence"/>
</dbReference>
<evidence type="ECO:0000313" key="3">
    <source>
        <dbReference type="Proteomes" id="UP000828390"/>
    </source>
</evidence>
<keyword evidence="1" id="KW-0472">Membrane</keyword>
<comment type="caution">
    <text evidence="2">The sequence shown here is derived from an EMBL/GenBank/DDBJ whole genome shotgun (WGS) entry which is preliminary data.</text>
</comment>
<proteinExistence type="predicted"/>
<evidence type="ECO:0000256" key="1">
    <source>
        <dbReference type="SAM" id="Phobius"/>
    </source>
</evidence>
<evidence type="ECO:0000313" key="2">
    <source>
        <dbReference type="EMBL" id="KAH3695661.1"/>
    </source>
</evidence>
<name>A0A9D4BAT3_DREPO</name>
<protein>
    <submittedName>
        <fullName evidence="2">Uncharacterized protein</fullName>
    </submittedName>
</protein>
<dbReference type="AlphaFoldDB" id="A0A9D4BAT3"/>
<keyword evidence="1" id="KW-1133">Transmembrane helix</keyword>
<accession>A0A9D4BAT3</accession>
<sequence length="111" mass="12052">MRLSLLATHGQQWLLAVQPHGVRSFVSSGKSGEGSNRQSVGLAERATCRMWCMCGTSLSSPAFMQIALTARHAAVGTQFCWILVMFSIVSVSIIVMVFVGVTVLQYMKVIS</sequence>
<organism evidence="2 3">
    <name type="scientific">Dreissena polymorpha</name>
    <name type="common">Zebra mussel</name>
    <name type="synonym">Mytilus polymorpha</name>
    <dbReference type="NCBI Taxonomy" id="45954"/>
    <lineage>
        <taxon>Eukaryota</taxon>
        <taxon>Metazoa</taxon>
        <taxon>Spiralia</taxon>
        <taxon>Lophotrochozoa</taxon>
        <taxon>Mollusca</taxon>
        <taxon>Bivalvia</taxon>
        <taxon>Autobranchia</taxon>
        <taxon>Heteroconchia</taxon>
        <taxon>Euheterodonta</taxon>
        <taxon>Imparidentia</taxon>
        <taxon>Neoheterodontei</taxon>
        <taxon>Myida</taxon>
        <taxon>Dreissenoidea</taxon>
        <taxon>Dreissenidae</taxon>
        <taxon>Dreissena</taxon>
    </lineage>
</organism>
<keyword evidence="3" id="KW-1185">Reference proteome</keyword>
<feature type="transmembrane region" description="Helical" evidence="1">
    <location>
        <begin position="81"/>
        <end position="104"/>
    </location>
</feature>
<reference evidence="2" key="2">
    <citation type="submission" date="2020-11" db="EMBL/GenBank/DDBJ databases">
        <authorList>
            <person name="McCartney M.A."/>
            <person name="Auch B."/>
            <person name="Kono T."/>
            <person name="Mallez S."/>
            <person name="Becker A."/>
            <person name="Gohl D.M."/>
            <person name="Silverstein K.A.T."/>
            <person name="Koren S."/>
            <person name="Bechman K.B."/>
            <person name="Herman A."/>
            <person name="Abrahante J.E."/>
            <person name="Garbe J."/>
        </authorList>
    </citation>
    <scope>NUCLEOTIDE SEQUENCE</scope>
    <source>
        <strain evidence="2">Duluth1</strain>
        <tissue evidence="2">Whole animal</tissue>
    </source>
</reference>
<dbReference type="EMBL" id="JAIWYP010000016">
    <property type="protein sequence ID" value="KAH3695661.1"/>
    <property type="molecule type" value="Genomic_DNA"/>
</dbReference>
<keyword evidence="1" id="KW-0812">Transmembrane</keyword>
<reference evidence="2" key="1">
    <citation type="journal article" date="2019" name="bioRxiv">
        <title>The Genome of the Zebra Mussel, Dreissena polymorpha: A Resource for Invasive Species Research.</title>
        <authorList>
            <person name="McCartney M.A."/>
            <person name="Auch B."/>
            <person name="Kono T."/>
            <person name="Mallez S."/>
            <person name="Zhang Y."/>
            <person name="Obille A."/>
            <person name="Becker A."/>
            <person name="Abrahante J.E."/>
            <person name="Garbe J."/>
            <person name="Badalamenti J.P."/>
            <person name="Herman A."/>
            <person name="Mangelson H."/>
            <person name="Liachko I."/>
            <person name="Sullivan S."/>
            <person name="Sone E.D."/>
            <person name="Koren S."/>
            <person name="Silverstein K.A.T."/>
            <person name="Beckman K.B."/>
            <person name="Gohl D.M."/>
        </authorList>
    </citation>
    <scope>NUCLEOTIDE SEQUENCE</scope>
    <source>
        <strain evidence="2">Duluth1</strain>
        <tissue evidence="2">Whole animal</tissue>
    </source>
</reference>
<gene>
    <name evidence="2" type="ORF">DPMN_083119</name>
</gene>